<evidence type="ECO:0000256" key="7">
    <source>
        <dbReference type="ARBA" id="ARBA00023212"/>
    </source>
</evidence>
<evidence type="ECO:0000256" key="9">
    <source>
        <dbReference type="ARBA" id="ARBA00046435"/>
    </source>
</evidence>
<feature type="compositionally biased region" description="Pro residues" evidence="11">
    <location>
        <begin position="1"/>
        <end position="13"/>
    </location>
</feature>
<evidence type="ECO:0000313" key="12">
    <source>
        <dbReference type="EMBL" id="KAK4292394.1"/>
    </source>
</evidence>
<dbReference type="Pfam" id="PF05914">
    <property type="entry name" value="RIB43A"/>
    <property type="match status" value="1"/>
</dbReference>
<reference evidence="12" key="1">
    <citation type="submission" date="2023-11" db="EMBL/GenBank/DDBJ databases">
        <title>Genome assemblies of two species of porcelain crab, Petrolisthes cinctipes and Petrolisthes manimaculis (Anomura: Porcellanidae).</title>
        <authorList>
            <person name="Angst P."/>
        </authorList>
    </citation>
    <scope>NUCLEOTIDE SEQUENCE</scope>
    <source>
        <strain evidence="12">PB745_02</strain>
        <tissue evidence="12">Gill</tissue>
    </source>
</reference>
<evidence type="ECO:0000256" key="5">
    <source>
        <dbReference type="ARBA" id="ARBA00023054"/>
    </source>
</evidence>
<evidence type="ECO:0000313" key="13">
    <source>
        <dbReference type="Proteomes" id="UP001292094"/>
    </source>
</evidence>
<keyword evidence="3" id="KW-0963">Cytoplasm</keyword>
<evidence type="ECO:0000256" key="2">
    <source>
        <dbReference type="ARBA" id="ARBA00006875"/>
    </source>
</evidence>
<comment type="subcellular location">
    <subcellularLocation>
        <location evidence="1">Cytoplasm</location>
        <location evidence="1">Cytoskeleton</location>
        <location evidence="1">Flagellum axoneme</location>
    </subcellularLocation>
</comment>
<sequence>MPSTRPTPKPTRPLPTTRPTHTPTTLPTPSIRPTPTTLPSWVLESREEAQISRRRGLLQERAVRIHQPRTTSIAVDVEGLKEQVEEKQRLEERERRRESEVEEVMARQDRTAVLLNHQYNQKEALQKEELRRYWKEEQRPERRREYDLNSHQHVTSALYQLREEELTESEVRARGKHLEEVKEDLRLAERRAIQQYNIHLMHEYEECQRDKEWQVLATRNDRMAQLGQRHSILQQK</sequence>
<keyword evidence="13" id="KW-1185">Reference proteome</keyword>
<name>A0AAE1NNK6_9EUCA</name>
<feature type="coiled-coil region" evidence="10">
    <location>
        <begin position="77"/>
        <end position="107"/>
    </location>
</feature>
<keyword evidence="8" id="KW-0966">Cell projection</keyword>
<evidence type="ECO:0000256" key="3">
    <source>
        <dbReference type="ARBA" id="ARBA00022490"/>
    </source>
</evidence>
<evidence type="ECO:0000256" key="4">
    <source>
        <dbReference type="ARBA" id="ARBA00022846"/>
    </source>
</evidence>
<comment type="subunit">
    <text evidence="9">Microtubule inner protein component of sperm flagellar doublet microtubules.</text>
</comment>
<proteinExistence type="inferred from homology"/>
<dbReference type="Proteomes" id="UP001292094">
    <property type="component" value="Unassembled WGS sequence"/>
</dbReference>
<feature type="region of interest" description="Disordered" evidence="11">
    <location>
        <begin position="1"/>
        <end position="40"/>
    </location>
</feature>
<protein>
    <submittedName>
        <fullName evidence="12">Uncharacterized protein</fullName>
    </submittedName>
</protein>
<organism evidence="12 13">
    <name type="scientific">Petrolisthes manimaculis</name>
    <dbReference type="NCBI Taxonomy" id="1843537"/>
    <lineage>
        <taxon>Eukaryota</taxon>
        <taxon>Metazoa</taxon>
        <taxon>Ecdysozoa</taxon>
        <taxon>Arthropoda</taxon>
        <taxon>Crustacea</taxon>
        <taxon>Multicrustacea</taxon>
        <taxon>Malacostraca</taxon>
        <taxon>Eumalacostraca</taxon>
        <taxon>Eucarida</taxon>
        <taxon>Decapoda</taxon>
        <taxon>Pleocyemata</taxon>
        <taxon>Anomura</taxon>
        <taxon>Galatheoidea</taxon>
        <taxon>Porcellanidae</taxon>
        <taxon>Petrolisthes</taxon>
    </lineage>
</organism>
<dbReference type="PANTHER" id="PTHR14517">
    <property type="entry name" value="RIB43A-RELATED"/>
    <property type="match status" value="1"/>
</dbReference>
<feature type="compositionally biased region" description="Low complexity" evidence="11">
    <location>
        <begin position="14"/>
        <end position="29"/>
    </location>
</feature>
<accession>A0AAE1NNK6</accession>
<dbReference type="InterPro" id="IPR008805">
    <property type="entry name" value="RIB43A"/>
</dbReference>
<evidence type="ECO:0000256" key="8">
    <source>
        <dbReference type="ARBA" id="ARBA00023273"/>
    </source>
</evidence>
<evidence type="ECO:0000256" key="1">
    <source>
        <dbReference type="ARBA" id="ARBA00004611"/>
    </source>
</evidence>
<keyword evidence="4" id="KW-0282">Flagellum</keyword>
<evidence type="ECO:0000256" key="10">
    <source>
        <dbReference type="SAM" id="Coils"/>
    </source>
</evidence>
<dbReference type="PANTHER" id="PTHR14517:SF6">
    <property type="entry name" value="RE41410P"/>
    <property type="match status" value="1"/>
</dbReference>
<dbReference type="EMBL" id="JAWZYT010004845">
    <property type="protein sequence ID" value="KAK4292394.1"/>
    <property type="molecule type" value="Genomic_DNA"/>
</dbReference>
<keyword evidence="5 10" id="KW-0175">Coiled coil</keyword>
<keyword evidence="6" id="KW-0969">Cilium</keyword>
<evidence type="ECO:0000256" key="6">
    <source>
        <dbReference type="ARBA" id="ARBA00023069"/>
    </source>
</evidence>
<comment type="similarity">
    <text evidence="2">Belongs to the RIB43A family.</text>
</comment>
<comment type="caution">
    <text evidence="12">The sequence shown here is derived from an EMBL/GenBank/DDBJ whole genome shotgun (WGS) entry which is preliminary data.</text>
</comment>
<keyword evidence="7" id="KW-0206">Cytoskeleton</keyword>
<gene>
    <name evidence="12" type="ORF">Pmani_034838</name>
</gene>
<evidence type="ECO:0000256" key="11">
    <source>
        <dbReference type="SAM" id="MobiDB-lite"/>
    </source>
</evidence>
<dbReference type="AlphaFoldDB" id="A0AAE1NNK6"/>